<name>A0A2G3AHV7_CAPAN</name>
<dbReference type="Proteomes" id="UP000222542">
    <property type="component" value="Unassembled WGS sequence"/>
</dbReference>
<protein>
    <recommendedName>
        <fullName evidence="4">Embryonic protein DC-8-like</fullName>
    </recommendedName>
</protein>
<sequence>MNDPTSIFTTVSVQELYEETDDNARKIMQELKFKEEGIQDEPRQRAEADREAAAARGSAAKTNIYSAMGDLTDSIKEKFNNAK</sequence>
<gene>
    <name evidence="2" type="ORF">T459_01708</name>
</gene>
<dbReference type="EMBL" id="AYRZ02000001">
    <property type="protein sequence ID" value="PHT93826.1"/>
    <property type="molecule type" value="Genomic_DNA"/>
</dbReference>
<reference evidence="2 3" key="1">
    <citation type="journal article" date="2014" name="Nat. Genet.">
        <title>Genome sequence of the hot pepper provides insights into the evolution of pungency in Capsicum species.</title>
        <authorList>
            <person name="Kim S."/>
            <person name="Park M."/>
            <person name="Yeom S.I."/>
            <person name="Kim Y.M."/>
            <person name="Lee J.M."/>
            <person name="Lee H.A."/>
            <person name="Seo E."/>
            <person name="Choi J."/>
            <person name="Cheong K."/>
            <person name="Kim K.T."/>
            <person name="Jung K."/>
            <person name="Lee G.W."/>
            <person name="Oh S.K."/>
            <person name="Bae C."/>
            <person name="Kim S.B."/>
            <person name="Lee H.Y."/>
            <person name="Kim S.Y."/>
            <person name="Kim M.S."/>
            <person name="Kang B.C."/>
            <person name="Jo Y.D."/>
            <person name="Yang H.B."/>
            <person name="Jeong H.J."/>
            <person name="Kang W.H."/>
            <person name="Kwon J.K."/>
            <person name="Shin C."/>
            <person name="Lim J.Y."/>
            <person name="Park J.H."/>
            <person name="Huh J.H."/>
            <person name="Kim J.S."/>
            <person name="Kim B.D."/>
            <person name="Cohen O."/>
            <person name="Paran I."/>
            <person name="Suh M.C."/>
            <person name="Lee S.B."/>
            <person name="Kim Y.K."/>
            <person name="Shin Y."/>
            <person name="Noh S.J."/>
            <person name="Park J."/>
            <person name="Seo Y.S."/>
            <person name="Kwon S.Y."/>
            <person name="Kim H.A."/>
            <person name="Park J.M."/>
            <person name="Kim H.J."/>
            <person name="Choi S.B."/>
            <person name="Bosland P.W."/>
            <person name="Reeves G."/>
            <person name="Jo S.H."/>
            <person name="Lee B.W."/>
            <person name="Cho H.T."/>
            <person name="Choi H.S."/>
            <person name="Lee M.S."/>
            <person name="Yu Y."/>
            <person name="Do Choi Y."/>
            <person name="Park B.S."/>
            <person name="van Deynze A."/>
            <person name="Ashrafi H."/>
            <person name="Hill T."/>
            <person name="Kim W.T."/>
            <person name="Pai H.S."/>
            <person name="Ahn H.K."/>
            <person name="Yeam I."/>
            <person name="Giovannoni J.J."/>
            <person name="Rose J.K."/>
            <person name="Sorensen I."/>
            <person name="Lee S.J."/>
            <person name="Kim R.W."/>
            <person name="Choi I.Y."/>
            <person name="Choi B.S."/>
            <person name="Lim J.S."/>
            <person name="Lee Y.H."/>
            <person name="Choi D."/>
        </authorList>
    </citation>
    <scope>NUCLEOTIDE SEQUENCE [LARGE SCALE GENOMIC DNA]</scope>
    <source>
        <strain evidence="3">cv. CM334</strain>
    </source>
</reference>
<dbReference type="AlphaFoldDB" id="A0A2G3AHV7"/>
<evidence type="ECO:0000313" key="3">
    <source>
        <dbReference type="Proteomes" id="UP000222542"/>
    </source>
</evidence>
<evidence type="ECO:0000313" key="2">
    <source>
        <dbReference type="EMBL" id="PHT93826.1"/>
    </source>
</evidence>
<accession>A0A2G3AHV7</accession>
<feature type="region of interest" description="Disordered" evidence="1">
    <location>
        <begin position="35"/>
        <end position="58"/>
    </location>
</feature>
<evidence type="ECO:0000256" key="1">
    <source>
        <dbReference type="SAM" id="MobiDB-lite"/>
    </source>
</evidence>
<keyword evidence="3" id="KW-1185">Reference proteome</keyword>
<organism evidence="2 3">
    <name type="scientific">Capsicum annuum</name>
    <name type="common">Capsicum pepper</name>
    <dbReference type="NCBI Taxonomy" id="4072"/>
    <lineage>
        <taxon>Eukaryota</taxon>
        <taxon>Viridiplantae</taxon>
        <taxon>Streptophyta</taxon>
        <taxon>Embryophyta</taxon>
        <taxon>Tracheophyta</taxon>
        <taxon>Spermatophyta</taxon>
        <taxon>Magnoliopsida</taxon>
        <taxon>eudicotyledons</taxon>
        <taxon>Gunneridae</taxon>
        <taxon>Pentapetalae</taxon>
        <taxon>asterids</taxon>
        <taxon>lamiids</taxon>
        <taxon>Solanales</taxon>
        <taxon>Solanaceae</taxon>
        <taxon>Solanoideae</taxon>
        <taxon>Capsiceae</taxon>
        <taxon>Capsicum</taxon>
    </lineage>
</organism>
<evidence type="ECO:0008006" key="4">
    <source>
        <dbReference type="Google" id="ProtNLM"/>
    </source>
</evidence>
<dbReference type="STRING" id="4072.A0A2G3AHV7"/>
<feature type="compositionally biased region" description="Basic and acidic residues" evidence="1">
    <location>
        <begin position="35"/>
        <end position="53"/>
    </location>
</feature>
<reference evidence="2 3" key="2">
    <citation type="journal article" date="2017" name="Genome Biol.">
        <title>New reference genome sequences of hot pepper reveal the massive evolution of plant disease-resistance genes by retroduplication.</title>
        <authorList>
            <person name="Kim S."/>
            <person name="Park J."/>
            <person name="Yeom S.I."/>
            <person name="Kim Y.M."/>
            <person name="Seo E."/>
            <person name="Kim K.T."/>
            <person name="Kim M.S."/>
            <person name="Lee J.M."/>
            <person name="Cheong K."/>
            <person name="Shin H.S."/>
            <person name="Kim S.B."/>
            <person name="Han K."/>
            <person name="Lee J."/>
            <person name="Park M."/>
            <person name="Lee H.A."/>
            <person name="Lee H.Y."/>
            <person name="Lee Y."/>
            <person name="Oh S."/>
            <person name="Lee J.H."/>
            <person name="Choi E."/>
            <person name="Choi E."/>
            <person name="Lee S.E."/>
            <person name="Jeon J."/>
            <person name="Kim H."/>
            <person name="Choi G."/>
            <person name="Song H."/>
            <person name="Lee J."/>
            <person name="Lee S.C."/>
            <person name="Kwon J.K."/>
            <person name="Lee H.Y."/>
            <person name="Koo N."/>
            <person name="Hong Y."/>
            <person name="Kim R.W."/>
            <person name="Kang W.H."/>
            <person name="Huh J.H."/>
            <person name="Kang B.C."/>
            <person name="Yang T.J."/>
            <person name="Lee Y.H."/>
            <person name="Bennetzen J.L."/>
            <person name="Choi D."/>
        </authorList>
    </citation>
    <scope>NUCLEOTIDE SEQUENCE [LARGE SCALE GENOMIC DNA]</scope>
    <source>
        <strain evidence="3">cv. CM334</strain>
    </source>
</reference>
<comment type="caution">
    <text evidence="2">The sequence shown here is derived from an EMBL/GenBank/DDBJ whole genome shotgun (WGS) entry which is preliminary data.</text>
</comment>
<proteinExistence type="predicted"/>
<dbReference type="Gramene" id="PHT93826">
    <property type="protein sequence ID" value="PHT93826"/>
    <property type="gene ID" value="T459_01708"/>
</dbReference>